<comment type="caution">
    <text evidence="3">The sequence shown here is derived from an EMBL/GenBank/DDBJ whole genome shotgun (WGS) entry which is preliminary data.</text>
</comment>
<feature type="domain" description="DUF1989" evidence="2">
    <location>
        <begin position="15"/>
        <end position="219"/>
    </location>
</feature>
<reference evidence="3 4" key="1">
    <citation type="submission" date="2022-12" db="EMBL/GenBank/DDBJ databases">
        <title>Genomic features and morphological characterization of a novel Knufia sp. strain isolated from spacecraft assembly facility.</title>
        <authorList>
            <person name="Teixeira M."/>
            <person name="Chander A.M."/>
            <person name="Stajich J.E."/>
            <person name="Venkateswaran K."/>
        </authorList>
    </citation>
    <scope>NUCLEOTIDE SEQUENCE [LARGE SCALE GENOMIC DNA]</scope>
    <source>
        <strain evidence="3 4">FJI-L2-BK-P2</strain>
    </source>
</reference>
<name>A0AAN8EGZ8_9EURO</name>
<organism evidence="3 4">
    <name type="scientific">Knufia fluminis</name>
    <dbReference type="NCBI Taxonomy" id="191047"/>
    <lineage>
        <taxon>Eukaryota</taxon>
        <taxon>Fungi</taxon>
        <taxon>Dikarya</taxon>
        <taxon>Ascomycota</taxon>
        <taxon>Pezizomycotina</taxon>
        <taxon>Eurotiomycetes</taxon>
        <taxon>Chaetothyriomycetidae</taxon>
        <taxon>Chaetothyriales</taxon>
        <taxon>Trichomeriaceae</taxon>
        <taxon>Knufia</taxon>
    </lineage>
</organism>
<accession>A0AAN8EGZ8</accession>
<dbReference type="Proteomes" id="UP001316803">
    <property type="component" value="Unassembled WGS sequence"/>
</dbReference>
<evidence type="ECO:0000313" key="4">
    <source>
        <dbReference type="Proteomes" id="UP001316803"/>
    </source>
</evidence>
<sequence length="247" mass="26943">MSSLPSSKYPPNKTHTIPARTGVAVPLKTNQTIKVINTHGTQVIDTWAIIPPSTSTSTSNPSNPTYKTRTPTQTPPYEYLSMCHTRASTLHLSPLPGDTLLTNTRRPILQMVSDTTAPHCVHDTIIAACDIHRYHELGVPTDTYHDNCADNFRGGLEVDVGITGFFPSPPDPLNLWMNIPVKLRDAGGEMRSAGGDISFDPTVSGRGDYVVLKALRDCVVVMSACPQDILKINNREPTEAHFEVGEV</sequence>
<evidence type="ECO:0000259" key="2">
    <source>
        <dbReference type="Pfam" id="PF09347"/>
    </source>
</evidence>
<feature type="region of interest" description="Disordered" evidence="1">
    <location>
        <begin position="52"/>
        <end position="74"/>
    </location>
</feature>
<dbReference type="Pfam" id="PF09347">
    <property type="entry name" value="DUF1989"/>
    <property type="match status" value="1"/>
</dbReference>
<dbReference type="EMBL" id="JAKLMC020000006">
    <property type="protein sequence ID" value="KAK5955574.1"/>
    <property type="molecule type" value="Genomic_DNA"/>
</dbReference>
<proteinExistence type="predicted"/>
<keyword evidence="4" id="KW-1185">Reference proteome</keyword>
<dbReference type="PANTHER" id="PTHR31527">
    <property type="entry name" value="RE64534P"/>
    <property type="match status" value="1"/>
</dbReference>
<evidence type="ECO:0000313" key="3">
    <source>
        <dbReference type="EMBL" id="KAK5955574.1"/>
    </source>
</evidence>
<protein>
    <recommendedName>
        <fullName evidence="2">DUF1989 domain-containing protein</fullName>
    </recommendedName>
</protein>
<dbReference type="AlphaFoldDB" id="A0AAN8EGZ8"/>
<gene>
    <name evidence="3" type="ORF">OHC33_003215</name>
</gene>
<dbReference type="PANTHER" id="PTHR31527:SF0">
    <property type="entry name" value="RE64534P"/>
    <property type="match status" value="1"/>
</dbReference>
<dbReference type="InterPro" id="IPR018959">
    <property type="entry name" value="DUF1989"/>
</dbReference>
<evidence type="ECO:0000256" key="1">
    <source>
        <dbReference type="SAM" id="MobiDB-lite"/>
    </source>
</evidence>
<feature type="compositionally biased region" description="Low complexity" evidence="1">
    <location>
        <begin position="52"/>
        <end position="65"/>
    </location>
</feature>